<feature type="transmembrane region" description="Helical" evidence="1">
    <location>
        <begin position="6"/>
        <end position="28"/>
    </location>
</feature>
<evidence type="ECO:0000313" key="3">
    <source>
        <dbReference type="EMBL" id="MFC5548914.1"/>
    </source>
</evidence>
<feature type="transmembrane region" description="Helical" evidence="1">
    <location>
        <begin position="151"/>
        <end position="167"/>
    </location>
</feature>
<dbReference type="SMART" id="SM00014">
    <property type="entry name" value="acidPPc"/>
    <property type="match status" value="1"/>
</dbReference>
<evidence type="ECO:0000259" key="2">
    <source>
        <dbReference type="SMART" id="SM00014"/>
    </source>
</evidence>
<reference evidence="4" key="1">
    <citation type="journal article" date="2019" name="Int. J. Syst. Evol. Microbiol.">
        <title>The Global Catalogue of Microorganisms (GCM) 10K type strain sequencing project: providing services to taxonomists for standard genome sequencing and annotation.</title>
        <authorList>
            <consortium name="The Broad Institute Genomics Platform"/>
            <consortium name="The Broad Institute Genome Sequencing Center for Infectious Disease"/>
            <person name="Wu L."/>
            <person name="Ma J."/>
        </authorList>
    </citation>
    <scope>NUCLEOTIDE SEQUENCE [LARGE SCALE GENOMIC DNA]</scope>
    <source>
        <strain evidence="4">CGMCC 4.5798</strain>
    </source>
</reference>
<proteinExistence type="predicted"/>
<dbReference type="EMBL" id="JBHSMZ010000006">
    <property type="protein sequence ID" value="MFC5548914.1"/>
    <property type="molecule type" value="Genomic_DNA"/>
</dbReference>
<feature type="transmembrane region" description="Helical" evidence="1">
    <location>
        <begin position="35"/>
        <end position="57"/>
    </location>
</feature>
<evidence type="ECO:0000256" key="1">
    <source>
        <dbReference type="SAM" id="Phobius"/>
    </source>
</evidence>
<keyword evidence="1" id="KW-1133">Transmembrane helix</keyword>
<accession>A0ABW0RWD7</accession>
<keyword evidence="4" id="KW-1185">Reference proteome</keyword>
<keyword evidence="1" id="KW-0472">Membrane</keyword>
<sequence>MTWWYHLSALGGLNVTALLAVAIAAWLVGARCWRLALAWCLLFGAALFIAAASQMAFLGWGIGLRSLEFTGFSGHATRAAAVFPVALFLLLERRGLRREDRRSETRPGGQDRRGGSWLRAGFLLTVLAGAVLAVAVAIARVKVGAHSASEAAAGCLLGLACAGLFIARTRAARDRSPQPLLLGLLAATMLLPRADPANSHQWLTAAALKLSGSDRVWLRNGWQPARGPYVPPCAPSRRRFGVLCT</sequence>
<dbReference type="InterPro" id="IPR000326">
    <property type="entry name" value="PAP2/HPO"/>
</dbReference>
<feature type="transmembrane region" description="Helical" evidence="1">
    <location>
        <begin position="77"/>
        <end position="96"/>
    </location>
</feature>
<feature type="domain" description="Phosphatidic acid phosphatase type 2/haloperoxidase" evidence="2">
    <location>
        <begin position="18"/>
        <end position="166"/>
    </location>
</feature>
<organism evidence="3 4">
    <name type="scientific">Massilia aerilata</name>
    <dbReference type="NCBI Taxonomy" id="453817"/>
    <lineage>
        <taxon>Bacteria</taxon>
        <taxon>Pseudomonadati</taxon>
        <taxon>Pseudomonadota</taxon>
        <taxon>Betaproteobacteria</taxon>
        <taxon>Burkholderiales</taxon>
        <taxon>Oxalobacteraceae</taxon>
        <taxon>Telluria group</taxon>
        <taxon>Massilia</taxon>
    </lineage>
</organism>
<dbReference type="Pfam" id="PF01569">
    <property type="entry name" value="PAP2"/>
    <property type="match status" value="1"/>
</dbReference>
<evidence type="ECO:0000313" key="4">
    <source>
        <dbReference type="Proteomes" id="UP001596086"/>
    </source>
</evidence>
<protein>
    <submittedName>
        <fullName evidence="3">Phosphatase PAP2 family protein</fullName>
    </submittedName>
</protein>
<feature type="transmembrane region" description="Helical" evidence="1">
    <location>
        <begin position="117"/>
        <end position="139"/>
    </location>
</feature>
<dbReference type="InterPro" id="IPR036938">
    <property type="entry name" value="PAP2/HPO_sf"/>
</dbReference>
<dbReference type="SUPFAM" id="SSF48317">
    <property type="entry name" value="Acid phosphatase/Vanadium-dependent haloperoxidase"/>
    <property type="match status" value="1"/>
</dbReference>
<dbReference type="RefSeq" id="WP_379770252.1">
    <property type="nucleotide sequence ID" value="NZ_JBHSMZ010000006.1"/>
</dbReference>
<dbReference type="Gene3D" id="1.20.144.10">
    <property type="entry name" value="Phosphatidic acid phosphatase type 2/haloperoxidase"/>
    <property type="match status" value="1"/>
</dbReference>
<keyword evidence="1" id="KW-0812">Transmembrane</keyword>
<dbReference type="Proteomes" id="UP001596086">
    <property type="component" value="Unassembled WGS sequence"/>
</dbReference>
<gene>
    <name evidence="3" type="ORF">ACFPO9_10335</name>
</gene>
<comment type="caution">
    <text evidence="3">The sequence shown here is derived from an EMBL/GenBank/DDBJ whole genome shotgun (WGS) entry which is preliminary data.</text>
</comment>
<name>A0ABW0RWD7_9BURK</name>